<dbReference type="PANTHER" id="PTHR33841">
    <property type="entry name" value="DNA METHYLTRANSFERASE YEEA-RELATED"/>
    <property type="match status" value="1"/>
</dbReference>
<dbReference type="SUPFAM" id="SSF53335">
    <property type="entry name" value="S-adenosyl-L-methionine-dependent methyltransferases"/>
    <property type="match status" value="1"/>
</dbReference>
<feature type="domain" description="Type II methyltransferase M.TaqI-like" evidence="6">
    <location>
        <begin position="603"/>
        <end position="818"/>
    </location>
</feature>
<dbReference type="InterPro" id="IPR029063">
    <property type="entry name" value="SAM-dependent_MTases_sf"/>
</dbReference>
<protein>
    <recommendedName>
        <fullName evidence="1">site-specific DNA-methyltransferase (adenine-specific)</fullName>
        <ecNumber evidence="1">2.1.1.72</ecNumber>
    </recommendedName>
</protein>
<keyword evidence="3" id="KW-0808">Transferase</keyword>
<dbReference type="Gene3D" id="3.40.50.150">
    <property type="entry name" value="Vaccinia Virus protein VP39"/>
    <property type="match status" value="1"/>
</dbReference>
<dbReference type="InterPro" id="IPR002052">
    <property type="entry name" value="DNA_methylase_N6_adenine_CS"/>
</dbReference>
<evidence type="ECO:0000259" key="6">
    <source>
        <dbReference type="Pfam" id="PF07669"/>
    </source>
</evidence>
<name>A0ABS9E2P3_9HYPH</name>
<dbReference type="EC" id="2.1.1.72" evidence="1"/>
<keyword evidence="4" id="KW-0949">S-adenosyl-L-methionine</keyword>
<dbReference type="PROSITE" id="PS00092">
    <property type="entry name" value="N6_MTASE"/>
    <property type="match status" value="1"/>
</dbReference>
<dbReference type="InterPro" id="IPR011639">
    <property type="entry name" value="MethylTrfase_TaqI-like_dom"/>
</dbReference>
<evidence type="ECO:0000256" key="4">
    <source>
        <dbReference type="ARBA" id="ARBA00022691"/>
    </source>
</evidence>
<comment type="catalytic activity">
    <reaction evidence="5">
        <text>a 2'-deoxyadenosine in DNA + S-adenosyl-L-methionine = an N(6)-methyl-2'-deoxyadenosine in DNA + S-adenosyl-L-homocysteine + H(+)</text>
        <dbReference type="Rhea" id="RHEA:15197"/>
        <dbReference type="Rhea" id="RHEA-COMP:12418"/>
        <dbReference type="Rhea" id="RHEA-COMP:12419"/>
        <dbReference type="ChEBI" id="CHEBI:15378"/>
        <dbReference type="ChEBI" id="CHEBI:57856"/>
        <dbReference type="ChEBI" id="CHEBI:59789"/>
        <dbReference type="ChEBI" id="CHEBI:90615"/>
        <dbReference type="ChEBI" id="CHEBI:90616"/>
        <dbReference type="EC" id="2.1.1.72"/>
    </reaction>
</comment>
<dbReference type="PRINTS" id="PR00507">
    <property type="entry name" value="N12N6MTFRASE"/>
</dbReference>
<keyword evidence="8" id="KW-1185">Reference proteome</keyword>
<reference evidence="7 8" key="1">
    <citation type="submission" date="2022-01" db="EMBL/GenBank/DDBJ databases">
        <title>Maritalea mediterranea sp. nov., isolated from marine plastic residues from the Malva-rosa beach (Valencia, Spain).</title>
        <authorList>
            <person name="Vidal-Verdu A."/>
            <person name="Molina-Menor E."/>
            <person name="Pascual J."/>
            <person name="Pereto J."/>
            <person name="Porcar M."/>
        </authorList>
    </citation>
    <scope>NUCLEOTIDE SEQUENCE [LARGE SCALE GENOMIC DNA]</scope>
    <source>
        <strain evidence="7 8">P4.10X</strain>
    </source>
</reference>
<comment type="caution">
    <text evidence="7">The sequence shown here is derived from an EMBL/GenBank/DDBJ whole genome shotgun (WGS) entry which is preliminary data.</text>
</comment>
<keyword evidence="2" id="KW-0489">Methyltransferase</keyword>
<evidence type="ECO:0000313" key="8">
    <source>
        <dbReference type="Proteomes" id="UP001201217"/>
    </source>
</evidence>
<dbReference type="PANTHER" id="PTHR33841:SF1">
    <property type="entry name" value="DNA METHYLTRANSFERASE A"/>
    <property type="match status" value="1"/>
</dbReference>
<dbReference type="EMBL" id="JAKGTI010000001">
    <property type="protein sequence ID" value="MCF4097131.1"/>
    <property type="molecule type" value="Genomic_DNA"/>
</dbReference>
<dbReference type="Proteomes" id="UP001201217">
    <property type="component" value="Unassembled WGS sequence"/>
</dbReference>
<dbReference type="Pfam" id="PF07669">
    <property type="entry name" value="Eco57I"/>
    <property type="match status" value="2"/>
</dbReference>
<evidence type="ECO:0000256" key="2">
    <source>
        <dbReference type="ARBA" id="ARBA00022603"/>
    </source>
</evidence>
<feature type="domain" description="Type II methyltransferase M.TaqI-like" evidence="6">
    <location>
        <begin position="876"/>
        <end position="946"/>
    </location>
</feature>
<dbReference type="RefSeq" id="WP_236112708.1">
    <property type="nucleotide sequence ID" value="NZ_JAKGTI010000001.1"/>
</dbReference>
<dbReference type="InterPro" id="IPR050953">
    <property type="entry name" value="N4_N6_ade-DNA_methylase"/>
</dbReference>
<proteinExistence type="predicted"/>
<evidence type="ECO:0000256" key="3">
    <source>
        <dbReference type="ARBA" id="ARBA00022679"/>
    </source>
</evidence>
<gene>
    <name evidence="7" type="ORF">L1I42_01350</name>
</gene>
<evidence type="ECO:0000256" key="5">
    <source>
        <dbReference type="ARBA" id="ARBA00047942"/>
    </source>
</evidence>
<organism evidence="7 8">
    <name type="scientific">Maritalea mediterranea</name>
    <dbReference type="NCBI Taxonomy" id="2909667"/>
    <lineage>
        <taxon>Bacteria</taxon>
        <taxon>Pseudomonadati</taxon>
        <taxon>Pseudomonadota</taxon>
        <taxon>Alphaproteobacteria</taxon>
        <taxon>Hyphomicrobiales</taxon>
        <taxon>Devosiaceae</taxon>
        <taxon>Maritalea</taxon>
    </lineage>
</organism>
<accession>A0ABS9E2P3</accession>
<sequence>MGLEEYFGGNLFSSDFLSQSVAQSAAWQALEDDRVDTLLNQLHDVYARFPTTQSPNESRTEDDLIWPILTCLGWKEHMRQQNLSVSGRADVPDGLLFIDDQAKAKADDFPDDHKKYQFGAVVVESKRWGRPLDRQSGKRGEEIAPSTQMLRYLRRVDDLTDGGLRWGFLTNGAKWRLYYAGARSRSEQFFEMDLSQLFDVGGADLFALDDAEKRHALKVFLLIFGQPSFVLSGVDRQTFHQRALAEGKFYEERVAANLSELVFNQVFPLLARSLAEAAPEADLQEVRAAALILLYRLLFILYAEDRNLLPVNDERYDDYGLRDKVRMDVGNRKDNHDTFSTSAARYWNVLQDLSRAIDQGDNSIGLPPYNGGLFDESRTPLLQQVRLSDQVMADVIDSLSFDRAGDSKKYINYRDLTVQQLGSIYERLLEHEVVREGDMVDIRPNIFARKASGSYYTPDDLVGLILDETLTPLVQQRLDLFEEEVDRLQGSDGELATKLRKLKRVDPAEKILDLKICDPAMGSGHFLVSLVDFLTDKVIEALGATEQMVSWTDDDHPYISPLIERIERIRNTIIDNAEEKGWTVSADQLDDRHIVRRMVLKRCVYGMDKNEMAVELAKVSLWLHSFTVGAPLSFLDHHLRCGDSLFGGWVHRTVTKMEEAGAKMFLQKPLEQALGSATKMQAIESSADAEIAEAHESHKIFRGVQHMVAPLDEFMKLQHAFDWMQLKSKEDKAALNGFFDNAYGNPFQIAAGEETPRTVGERAARFHEILTEARDLVAEENFFNWQVAFPGVWDNWEEEELQGGFDAVIGNPPWDSYEFEELRWFKARSSEIALASTDSVRKKLIKKLEAEDNKLWNEFRNARDRIAAGTKVLRKGSDYKHFHKSKLNLYRLFVERAMQLIKPNGLVGLLVPSGIASDKAAASFFKEVATEGRLKALYDFENKKVFFKDVHASFKFCVFVAGKQATASDAKCAFFVRNIAELQDPDRCFTLSAEDFARLNPNTGTAPIFRDRRDAEITTNIYETAPVLSNAQVGESKWPVRFSQMLNMSTDSALFRTKDQLNDEEGAWPIGNNRFESAEGQWLPVYEGKMVKAFDHRASDIILNETNVFRPGQQVAIEPIEKQNPTRYPTARYYINEIEDWWGNGSIQWTIAFKDITASTNIRTMIASIIPKAGAGHTLPVLYMDKNEAGIDTTIAAYVVANLNTIPFDYVSRQKVQTTHFSYYILEQLPVIPPERFDTEIFGDKSAGEIVKEAVLELTYTAHDMADFAKDMGYVDETGAVKPPFIWDEERRLKLRAKLDAVFFILYGVTEREDVRYIYSTFPIVEKQERALYNRYRSLELCLAYMNALQAGQSDAAIDL</sequence>
<evidence type="ECO:0000256" key="1">
    <source>
        <dbReference type="ARBA" id="ARBA00011900"/>
    </source>
</evidence>
<evidence type="ECO:0000313" key="7">
    <source>
        <dbReference type="EMBL" id="MCF4097131.1"/>
    </source>
</evidence>